<dbReference type="Proteomes" id="UP001057402">
    <property type="component" value="Chromosome 2"/>
</dbReference>
<accession>A0ACB9SB23</accession>
<keyword evidence="2" id="KW-1185">Reference proteome</keyword>
<dbReference type="EMBL" id="CM042881">
    <property type="protein sequence ID" value="KAI4387019.1"/>
    <property type="molecule type" value="Genomic_DNA"/>
</dbReference>
<comment type="caution">
    <text evidence="1">The sequence shown here is derived from an EMBL/GenBank/DDBJ whole genome shotgun (WGS) entry which is preliminary data.</text>
</comment>
<gene>
    <name evidence="1" type="ORF">MLD38_004886</name>
</gene>
<organism evidence="1 2">
    <name type="scientific">Melastoma candidum</name>
    <dbReference type="NCBI Taxonomy" id="119954"/>
    <lineage>
        <taxon>Eukaryota</taxon>
        <taxon>Viridiplantae</taxon>
        <taxon>Streptophyta</taxon>
        <taxon>Embryophyta</taxon>
        <taxon>Tracheophyta</taxon>
        <taxon>Spermatophyta</taxon>
        <taxon>Magnoliopsida</taxon>
        <taxon>eudicotyledons</taxon>
        <taxon>Gunneridae</taxon>
        <taxon>Pentapetalae</taxon>
        <taxon>rosids</taxon>
        <taxon>malvids</taxon>
        <taxon>Myrtales</taxon>
        <taxon>Melastomataceae</taxon>
        <taxon>Melastomatoideae</taxon>
        <taxon>Melastomateae</taxon>
        <taxon>Melastoma</taxon>
    </lineage>
</organism>
<name>A0ACB9SB23_9MYRT</name>
<evidence type="ECO:0000313" key="2">
    <source>
        <dbReference type="Proteomes" id="UP001057402"/>
    </source>
</evidence>
<evidence type="ECO:0000313" key="1">
    <source>
        <dbReference type="EMBL" id="KAI4387019.1"/>
    </source>
</evidence>
<proteinExistence type="predicted"/>
<sequence length="406" mass="45085">MEVLKKLNFLTLLLCIYLALTYPNSETAKDYYRSSSDFVGGFSDPAALAHDFQSSLISLAWSNYDDFNSRSAGQESLQYNFYHDTCPKAEKIVKEIIRQVYNVRPDLGPALIRLLFHDCFIKGCDASILLDGTEGMESEKDTPPNETLKGFEVIDIIKEEVENVCPGTVSCADIIVLAAREALLQAGGPYYPVTTGRRDSMISYAQLAMYQLPSPYGDLDDVLASFSARGFDERETVNLLGAHSIGIIHCKSFHSRLYNFSGTNKPDPSLDPGFLDTLRSRCGNISSHLLTAPSASPSPSPAPSPCRSSFKSPQSPIEEPGVAMDHKGTRREFGTSYFRSLLQGRGILYADQQLMSREETRNWVRAYAWDAVLFRKDFSDAMMKLSNLNVLTAPDGQIRRNCSKVA</sequence>
<reference evidence="2" key="1">
    <citation type="journal article" date="2023" name="Front. Plant Sci.">
        <title>Chromosomal-level genome assembly of Melastoma candidum provides insights into trichome evolution.</title>
        <authorList>
            <person name="Zhong Y."/>
            <person name="Wu W."/>
            <person name="Sun C."/>
            <person name="Zou P."/>
            <person name="Liu Y."/>
            <person name="Dai S."/>
            <person name="Zhou R."/>
        </authorList>
    </citation>
    <scope>NUCLEOTIDE SEQUENCE [LARGE SCALE GENOMIC DNA]</scope>
</reference>
<protein>
    <submittedName>
        <fullName evidence="1">Uncharacterized protein</fullName>
    </submittedName>
</protein>